<dbReference type="Pfam" id="PF18018">
    <property type="entry name" value="DNA_pol_D_N"/>
    <property type="match status" value="1"/>
</dbReference>
<name>A0AAV8X1R8_9CUCU</name>
<comment type="caution">
    <text evidence="5">The sequence shown here is derived from an EMBL/GenBank/DDBJ whole genome shotgun (WGS) entry which is preliminary data.</text>
</comment>
<proteinExistence type="inferred from homology"/>
<keyword evidence="2" id="KW-0235">DNA replication</keyword>
<dbReference type="GO" id="GO:0006271">
    <property type="term" value="P:DNA strand elongation involved in DNA replication"/>
    <property type="evidence" value="ECO:0007669"/>
    <property type="project" value="TreeGrafter"/>
</dbReference>
<dbReference type="Gene3D" id="3.60.21.50">
    <property type="match status" value="1"/>
</dbReference>
<dbReference type="Proteomes" id="UP001162156">
    <property type="component" value="Unassembled WGS sequence"/>
</dbReference>
<evidence type="ECO:0000313" key="5">
    <source>
        <dbReference type="EMBL" id="KAJ8932497.1"/>
    </source>
</evidence>
<protein>
    <recommendedName>
        <fullName evidence="7">DNA polymerase delta small subunit</fullName>
    </recommendedName>
</protein>
<dbReference type="EMBL" id="JANEYF010004033">
    <property type="protein sequence ID" value="KAJ8932497.1"/>
    <property type="molecule type" value="Genomic_DNA"/>
</dbReference>
<evidence type="ECO:0000259" key="3">
    <source>
        <dbReference type="Pfam" id="PF04042"/>
    </source>
</evidence>
<dbReference type="InterPro" id="IPR007185">
    <property type="entry name" value="DNA_pol_a/d/e_bsu"/>
</dbReference>
<dbReference type="GO" id="GO:0003677">
    <property type="term" value="F:DNA binding"/>
    <property type="evidence" value="ECO:0007669"/>
    <property type="project" value="InterPro"/>
</dbReference>
<evidence type="ECO:0000313" key="6">
    <source>
        <dbReference type="Proteomes" id="UP001162156"/>
    </source>
</evidence>
<evidence type="ECO:0008006" key="7">
    <source>
        <dbReference type="Google" id="ProtNLM"/>
    </source>
</evidence>
<dbReference type="PANTHER" id="PTHR10416">
    <property type="entry name" value="DNA POLYMERASE DELTA SUBUNIT 2"/>
    <property type="match status" value="1"/>
</dbReference>
<dbReference type="PANTHER" id="PTHR10416:SF0">
    <property type="entry name" value="DNA POLYMERASE DELTA SUBUNIT 2"/>
    <property type="match status" value="1"/>
</dbReference>
<feature type="domain" description="DNA polymerase alpha/delta/epsilon subunit B" evidence="3">
    <location>
        <begin position="178"/>
        <end position="388"/>
    </location>
</feature>
<keyword evidence="6" id="KW-1185">Reference proteome</keyword>
<dbReference type="AlphaFoldDB" id="A0AAV8X1R8"/>
<reference evidence="5" key="1">
    <citation type="journal article" date="2023" name="Insect Mol. Biol.">
        <title>Genome sequencing provides insights into the evolution of gene families encoding plant cell wall-degrading enzymes in longhorned beetles.</title>
        <authorList>
            <person name="Shin N.R."/>
            <person name="Okamura Y."/>
            <person name="Kirsch R."/>
            <person name="Pauchet Y."/>
        </authorList>
    </citation>
    <scope>NUCLEOTIDE SEQUENCE</scope>
    <source>
        <strain evidence="5">RBIC_L_NR</strain>
    </source>
</reference>
<evidence type="ECO:0000256" key="1">
    <source>
        <dbReference type="ARBA" id="ARBA00006035"/>
    </source>
</evidence>
<dbReference type="InterPro" id="IPR024826">
    <property type="entry name" value="DNA_pol_delta/II_ssu"/>
</dbReference>
<dbReference type="InterPro" id="IPR040663">
    <property type="entry name" value="DNA_pol_D_N"/>
</dbReference>
<dbReference type="GO" id="GO:0043625">
    <property type="term" value="C:delta DNA polymerase complex"/>
    <property type="evidence" value="ECO:0007669"/>
    <property type="project" value="TreeGrafter"/>
</dbReference>
<gene>
    <name evidence="5" type="ORF">NQ314_014617</name>
</gene>
<sequence length="396" mass="45460">MSETIERVSVNYKNLSQKFSEQTSDYNKQYCGIYLARLKEMETLLRKRIEIKWGDRHPIIKLHKLAEEQYDKCVVIAMLFKDQKLKPSILKQLAEATKLTPQPILHHFTDDSDQLFIEDELQRYQLLGTLNGKNLVTGIACALLGTDMGKGKFMVEDYVFAGYRPQVEIPLFSEDIFVIFLSGLDFVNHQNFIPNLELCIHWLSGMLGDDETVSRIARIIIAGNSMRTKAEKQKLTMMMTSRIVESQDSIESVKTFDYFLLQLCQLVDVDVMPGENDPSNHILPQKPMHYCMFPQSAVYKSLNQVPNPYFCSLDELKIFGTSGQPVRDIMRFSEVTDPLDALEYCLKWNHLAPSAPDTLGCFPYYDKDPFIIDDCPHVLFAGNQTEFSTRIVTGQF</sequence>
<feature type="domain" description="DNA polymerase delta subunit OB-fold" evidence="4">
    <location>
        <begin position="29"/>
        <end position="158"/>
    </location>
</feature>
<evidence type="ECO:0000256" key="2">
    <source>
        <dbReference type="ARBA" id="ARBA00022705"/>
    </source>
</evidence>
<accession>A0AAV8X1R8</accession>
<dbReference type="Gene3D" id="2.40.50.430">
    <property type="match status" value="1"/>
</dbReference>
<organism evidence="5 6">
    <name type="scientific">Rhamnusium bicolor</name>
    <dbReference type="NCBI Taxonomy" id="1586634"/>
    <lineage>
        <taxon>Eukaryota</taxon>
        <taxon>Metazoa</taxon>
        <taxon>Ecdysozoa</taxon>
        <taxon>Arthropoda</taxon>
        <taxon>Hexapoda</taxon>
        <taxon>Insecta</taxon>
        <taxon>Pterygota</taxon>
        <taxon>Neoptera</taxon>
        <taxon>Endopterygota</taxon>
        <taxon>Coleoptera</taxon>
        <taxon>Polyphaga</taxon>
        <taxon>Cucujiformia</taxon>
        <taxon>Chrysomeloidea</taxon>
        <taxon>Cerambycidae</taxon>
        <taxon>Lepturinae</taxon>
        <taxon>Rhagiini</taxon>
        <taxon>Rhamnusium</taxon>
    </lineage>
</organism>
<evidence type="ECO:0000259" key="4">
    <source>
        <dbReference type="Pfam" id="PF18018"/>
    </source>
</evidence>
<comment type="similarity">
    <text evidence="1">Belongs to the DNA polymerase delta/II small subunit family.</text>
</comment>
<dbReference type="Pfam" id="PF04042">
    <property type="entry name" value="DNA_pol_E_B"/>
    <property type="match status" value="1"/>
</dbReference>